<feature type="binding site" evidence="20">
    <location>
        <position position="239"/>
    </location>
    <ligand>
        <name>ATP</name>
        <dbReference type="ChEBI" id="CHEBI:30616"/>
    </ligand>
</feature>
<dbReference type="Pfam" id="PF00682">
    <property type="entry name" value="HMGL-like"/>
    <property type="match status" value="1"/>
</dbReference>
<dbReference type="GO" id="GO:0005829">
    <property type="term" value="C:cytosol"/>
    <property type="evidence" value="ECO:0000318"/>
    <property type="project" value="GO_Central"/>
</dbReference>
<dbReference type="NCBIfam" id="TIGR01235">
    <property type="entry name" value="pyruv_carbox"/>
    <property type="match status" value="1"/>
</dbReference>
<evidence type="ECO:0000256" key="9">
    <source>
        <dbReference type="ARBA" id="ARBA00022598"/>
    </source>
</evidence>
<evidence type="ECO:0000256" key="4">
    <source>
        <dbReference type="ARBA" id="ARBA00004496"/>
    </source>
</evidence>
<reference evidence="28" key="1">
    <citation type="journal article" date="2011" name="PLoS Genet.">
        <title>Genomic analysis of the necrotrophic fungal pathogens Sclerotinia sclerotiorum and Botrytis cinerea.</title>
        <authorList>
            <person name="Amselem J."/>
            <person name="Cuomo C.A."/>
            <person name="van Kan J.A."/>
            <person name="Viaud M."/>
            <person name="Benito E.P."/>
            <person name="Couloux A."/>
            <person name="Coutinho P.M."/>
            <person name="de Vries R.P."/>
            <person name="Dyer P.S."/>
            <person name="Fillinger S."/>
            <person name="Fournier E."/>
            <person name="Gout L."/>
            <person name="Hahn M."/>
            <person name="Kohn L."/>
            <person name="Lapalu N."/>
            <person name="Plummer K.M."/>
            <person name="Pradier J.M."/>
            <person name="Quevillon E."/>
            <person name="Sharon A."/>
            <person name="Simon A."/>
            <person name="ten Have A."/>
            <person name="Tudzynski B."/>
            <person name="Tudzynski P."/>
            <person name="Wincker P."/>
            <person name="Andrew M."/>
            <person name="Anthouard V."/>
            <person name="Beever R.E."/>
            <person name="Beffa R."/>
            <person name="Benoit I."/>
            <person name="Bouzid O."/>
            <person name="Brault B."/>
            <person name="Chen Z."/>
            <person name="Choquer M."/>
            <person name="Collemare J."/>
            <person name="Cotton P."/>
            <person name="Danchin E.G."/>
            <person name="Da Silva C."/>
            <person name="Gautier A."/>
            <person name="Giraud C."/>
            <person name="Giraud T."/>
            <person name="Gonzalez C."/>
            <person name="Grossetete S."/>
            <person name="Guldener U."/>
            <person name="Henrissat B."/>
            <person name="Howlett B.J."/>
            <person name="Kodira C."/>
            <person name="Kretschmer M."/>
            <person name="Lappartient A."/>
            <person name="Leroch M."/>
            <person name="Levis C."/>
            <person name="Mauceli E."/>
            <person name="Neuveglise C."/>
            <person name="Oeser B."/>
            <person name="Pearson M."/>
            <person name="Poulain J."/>
            <person name="Poussereau N."/>
            <person name="Quesneville H."/>
            <person name="Rascle C."/>
            <person name="Schumacher J."/>
            <person name="Segurens B."/>
            <person name="Sexton A."/>
            <person name="Silva E."/>
            <person name="Sirven C."/>
            <person name="Soanes D.M."/>
            <person name="Talbot N.J."/>
            <person name="Templeton M."/>
            <person name="Yandava C."/>
            <person name="Yarden O."/>
            <person name="Zeng Q."/>
            <person name="Rollins J.A."/>
            <person name="Lebrun M.H."/>
            <person name="Dickman M."/>
        </authorList>
    </citation>
    <scope>NUCLEOTIDE SEQUENCE [LARGE SCALE GENOMIC DNA]</scope>
    <source>
        <strain evidence="28">ATCC 18683 / 1980 / Ss-1</strain>
    </source>
</reference>
<dbReference type="InterPro" id="IPR001882">
    <property type="entry name" value="Biotin_BS"/>
</dbReference>
<dbReference type="PROSITE" id="PS50991">
    <property type="entry name" value="PYR_CT"/>
    <property type="match status" value="1"/>
</dbReference>
<comment type="cofactor">
    <cofactor evidence="2 18">
        <name>biotin</name>
        <dbReference type="ChEBI" id="CHEBI:57586"/>
    </cofactor>
</comment>
<accession>A7F5G1</accession>
<dbReference type="PROSITE" id="PS00188">
    <property type="entry name" value="BIOTIN"/>
    <property type="match status" value="1"/>
</dbReference>
<dbReference type="Gene3D" id="3.20.20.70">
    <property type="entry name" value="Aldolase class I"/>
    <property type="match status" value="1"/>
</dbReference>
<dbReference type="GO" id="GO:0006094">
    <property type="term" value="P:gluconeogenesis"/>
    <property type="evidence" value="ECO:0000318"/>
    <property type="project" value="GO_Central"/>
</dbReference>
<keyword evidence="28" id="KW-1185">Reference proteome</keyword>
<dbReference type="SUPFAM" id="SSF51246">
    <property type="entry name" value="Rudiment single hybrid motif"/>
    <property type="match status" value="1"/>
</dbReference>
<feature type="domain" description="Lipoyl-binding" evidence="23">
    <location>
        <begin position="1128"/>
        <end position="1203"/>
    </location>
</feature>
<keyword evidence="13 18" id="KW-0067">ATP-binding</keyword>
<dbReference type="UniPathway" id="UPA00138"/>
<dbReference type="InterPro" id="IPR013785">
    <property type="entry name" value="Aldolase_TIM"/>
</dbReference>
<comment type="cofactor">
    <cofactor evidence="1">
        <name>Zn(2+)</name>
        <dbReference type="ChEBI" id="CHEBI:29105"/>
    </cofactor>
</comment>
<proteinExistence type="predicted"/>
<keyword evidence="14 18" id="KW-0092">Biotin</keyword>
<evidence type="ECO:0000259" key="24">
    <source>
        <dbReference type="PROSITE" id="PS50975"/>
    </source>
</evidence>
<evidence type="ECO:0000256" key="21">
    <source>
        <dbReference type="PIRSR" id="PIRSR001594-3"/>
    </source>
</evidence>
<dbReference type="GO" id="GO:0046872">
    <property type="term" value="F:metal ion binding"/>
    <property type="evidence" value="ECO:0007669"/>
    <property type="project" value="UniProtKB-KW"/>
</dbReference>
<keyword evidence="8" id="KW-0963">Cytoplasm</keyword>
<dbReference type="CDD" id="cd06850">
    <property type="entry name" value="biotinyl_domain"/>
    <property type="match status" value="1"/>
</dbReference>
<dbReference type="SUPFAM" id="SSF51230">
    <property type="entry name" value="Single hybrid motif"/>
    <property type="match status" value="1"/>
</dbReference>
<dbReference type="FunFam" id="2.40.50.100:FF:000003">
    <property type="entry name" value="Acetyl-CoA carboxylase biotin carboxyl carrier protein"/>
    <property type="match status" value="1"/>
</dbReference>
<protein>
    <recommendedName>
        <fullName evidence="17 18">Pyruvate carboxylase</fullName>
        <ecNumber evidence="6 18">6.4.1.1</ecNumber>
    </recommendedName>
</protein>
<keyword evidence="11 18" id="KW-0547">Nucleotide-binding</keyword>
<dbReference type="InterPro" id="IPR003379">
    <property type="entry name" value="Carboxylase_cons_dom"/>
</dbReference>
<evidence type="ECO:0000259" key="23">
    <source>
        <dbReference type="PROSITE" id="PS50968"/>
    </source>
</evidence>
<gene>
    <name evidence="27" type="ORF">SS1G_12839</name>
</gene>
<dbReference type="PROSITE" id="PS00866">
    <property type="entry name" value="CPSASE_1"/>
    <property type="match status" value="1"/>
</dbReference>
<dbReference type="EMBL" id="CH476642">
    <property type="protein sequence ID" value="EDN97982.1"/>
    <property type="molecule type" value="Genomic_DNA"/>
</dbReference>
<dbReference type="EC" id="6.4.1.1" evidence="6 18"/>
<comment type="subcellular location">
    <subcellularLocation>
        <location evidence="4">Cytoplasm</location>
    </subcellularLocation>
</comment>
<evidence type="ECO:0000256" key="13">
    <source>
        <dbReference type="ARBA" id="ARBA00022840"/>
    </source>
</evidence>
<dbReference type="AlphaFoldDB" id="A7F5G1"/>
<evidence type="ECO:0000256" key="20">
    <source>
        <dbReference type="PIRSR" id="PIRSR001594-2"/>
    </source>
</evidence>
<keyword evidence="10 21" id="KW-0479">Metal-binding</keyword>
<dbReference type="InterPro" id="IPR000891">
    <property type="entry name" value="PYR_CT"/>
</dbReference>
<dbReference type="PIRSF" id="PIRSF001594">
    <property type="entry name" value="Pyruv_carbox"/>
    <property type="match status" value="1"/>
</dbReference>
<dbReference type="Pfam" id="PF02786">
    <property type="entry name" value="CPSase_L_D2"/>
    <property type="match status" value="1"/>
</dbReference>
<feature type="binding site" evidence="20">
    <location>
        <position position="274"/>
    </location>
    <ligand>
        <name>ATP</name>
        <dbReference type="ChEBI" id="CHEBI:30616"/>
    </ligand>
</feature>
<dbReference type="InterPro" id="IPR005481">
    <property type="entry name" value="BC-like_N"/>
</dbReference>
<dbReference type="SMART" id="SM00878">
    <property type="entry name" value="Biotin_carb_C"/>
    <property type="match status" value="1"/>
</dbReference>
<dbReference type="SUPFAM" id="SSF52440">
    <property type="entry name" value="PreATP-grasp domain"/>
    <property type="match status" value="1"/>
</dbReference>
<feature type="binding site" evidence="21">
    <location>
        <position position="800"/>
    </location>
    <ligand>
        <name>Mn(2+)</name>
        <dbReference type="ChEBI" id="CHEBI:29035"/>
    </ligand>
</feature>
<dbReference type="FunFam" id="3.30.470.20:FF:000012">
    <property type="entry name" value="Pyruvate carboxylase"/>
    <property type="match status" value="1"/>
</dbReference>
<dbReference type="Proteomes" id="UP000001312">
    <property type="component" value="Unassembled WGS sequence"/>
</dbReference>
<feature type="domain" description="Pyruvate carboxyltransferase" evidence="26">
    <location>
        <begin position="575"/>
        <end position="859"/>
    </location>
</feature>
<dbReference type="PANTHER" id="PTHR43778">
    <property type="entry name" value="PYRUVATE CARBOXYLASE"/>
    <property type="match status" value="1"/>
</dbReference>
<dbReference type="PROSITE" id="PS50979">
    <property type="entry name" value="BC"/>
    <property type="match status" value="1"/>
</dbReference>
<dbReference type="InParanoid" id="A7F5G1"/>
<evidence type="ECO:0000259" key="26">
    <source>
        <dbReference type="PROSITE" id="PS50991"/>
    </source>
</evidence>
<dbReference type="InterPro" id="IPR011764">
    <property type="entry name" value="Biotin_carboxylation_dom"/>
</dbReference>
<evidence type="ECO:0000256" key="6">
    <source>
        <dbReference type="ARBA" id="ARBA00013057"/>
    </source>
</evidence>
<dbReference type="FunFam" id="3.10.600.10:FF:000002">
    <property type="entry name" value="Pyruvate carboxylase"/>
    <property type="match status" value="1"/>
</dbReference>
<evidence type="ECO:0000256" key="22">
    <source>
        <dbReference type="PIRSR" id="PIRSR001594-4"/>
    </source>
</evidence>
<sequence length="1207" mass="132632">MAHHDEKGPHGDGAYSEVIEEGSDLKHPHTVHRIRANSSIMQLKKILVANRGEIQCADLTSLLFRFSVHYEDRLSMHRQKADEAYVIGKRGQYTPVGAYLAGDEIIKIALEHGVQMIHPGYGFLSENAEFARNVEKAGLIFVGPSPTVIDALGDKVSAREIAIKAGVPVVPGTEGAVEKFEDVKKFTDEFGFPIIIKAAYGGGGRGMRVVRQQSDLEDAFNRATSEAKSAFGNGTVFVERFLDKPKHIEVQLLGDNHGNIVHLYERDCSVQRRHQKVVEIAPAKDLPQEVRDNLLNDAVKLAKSVNYRNAGTAEFLVDQQNRYYFIEINPRIQVEHTITEEITGIDLIAAQIQIAAGATLSQLGLTQDRISTRGFAIQCRITTEDPAQGFSPDTGKIEVYRSAGGNGVRLDGGNGFAGAVITPHYDSMLVKCTCQGSTYEIARRKVLRALIEFRIRGVKTNIPFLATLLTHPTFIEGNCWTTFIDDTPELFDLVGSQNRAQKLLAYLGDVAVNGSSIKGQMGEPKFKGEIIMPELFDESGKKIDTSAPSKKGWRNILLEQGPDAFVKAVRANKGCLIMDTTWRDAHQSLLATRVRTVDLLNIAKETSHAYSNLFSLECWGGATFDVAMRFLYEDPWDRLRKMRKLVPNIPFQMLLRGANGVAYSSLPDNAIYHFCEQAKKHGVDIFRVFDALNDIDQLEVGIKAVHKAGGVVEGTICYSGDSTYYPMLDSAWMFHSLLLNPAKKYNLEYYLSLAEKLVDLKIHILGVKDMAGVLKPRAATLLIGALRKKYPDLPIHVHTHDSAGTGVASMVAAATAGADVVDTATDSLSGMTSQPSVGALLASLEGTDLDPGLNVHHIRAIDTYWQQLRLMYSPFEAGLHGPDPDVYEHEIPGGQLTNMMFQASQLGLGAQWAETKKAYEQANDLLGDVVKVTPTSKVVGDLAQFMVSNKLDFDSVQARASELDFPGSVLDFFEGLMGQPYGGFPEPLRTNALRGRRKLEKRPGLYLDPLDLAKIKKDIHSKWGTVTECDVASYAMYPKVFEDYRKFIQKFGDLSVLPTRYFLSKPEIGEEFHVELEKGKVLILKLLAVGPLSDTTGQREVFYEMNGEVRQVTVDDNKAAVENTSRPKADPGDSSQVGAPMAGVVVELRVKDGGEVKKGDPLAVLSAMKMEMVISAPHAGKVSSMQIKEGDSVGGSDLICKIVKAGE</sequence>
<dbReference type="SUPFAM" id="SSF89000">
    <property type="entry name" value="post-HMGL domain-like"/>
    <property type="match status" value="1"/>
</dbReference>
<dbReference type="GeneID" id="5482259"/>
<organism evidence="27 28">
    <name type="scientific">Sclerotinia sclerotiorum (strain ATCC 18683 / 1980 / Ss-1)</name>
    <name type="common">White mold</name>
    <name type="synonym">Whetzelinia sclerotiorum</name>
    <dbReference type="NCBI Taxonomy" id="665079"/>
    <lineage>
        <taxon>Eukaryota</taxon>
        <taxon>Fungi</taxon>
        <taxon>Dikarya</taxon>
        <taxon>Ascomycota</taxon>
        <taxon>Pezizomycotina</taxon>
        <taxon>Leotiomycetes</taxon>
        <taxon>Helotiales</taxon>
        <taxon>Sclerotiniaceae</taxon>
        <taxon>Sclerotinia</taxon>
    </lineage>
</organism>
<name>A7F5G1_SCLS1</name>
<dbReference type="InterPro" id="IPR005479">
    <property type="entry name" value="CPAse_ATP-bd"/>
</dbReference>
<feature type="binding site" evidence="20">
    <location>
        <position position="155"/>
    </location>
    <ligand>
        <name>ATP</name>
        <dbReference type="ChEBI" id="CHEBI:30616"/>
    </ligand>
</feature>
<evidence type="ECO:0000256" key="5">
    <source>
        <dbReference type="ARBA" id="ARBA00004742"/>
    </source>
</evidence>
<evidence type="ECO:0000313" key="27">
    <source>
        <dbReference type="EMBL" id="EDN97982.1"/>
    </source>
</evidence>
<dbReference type="Gene3D" id="2.40.50.100">
    <property type="match status" value="1"/>
</dbReference>
<dbReference type="KEGG" id="ssl:SS1G_12839"/>
<evidence type="ECO:0000256" key="17">
    <source>
        <dbReference type="ARBA" id="ARBA00072910"/>
    </source>
</evidence>
<feature type="binding site" description="via carbamate group" evidence="21">
    <location>
        <position position="768"/>
    </location>
    <ligand>
        <name>Mn(2+)</name>
        <dbReference type="ChEBI" id="CHEBI:29035"/>
    </ligand>
</feature>
<feature type="binding site" evidence="20">
    <location>
        <position position="933"/>
    </location>
    <ligand>
        <name>substrate</name>
    </ligand>
</feature>
<dbReference type="InterPro" id="IPR016185">
    <property type="entry name" value="PreATP-grasp_dom_sf"/>
</dbReference>
<feature type="binding site" evidence="21">
    <location>
        <position position="584"/>
    </location>
    <ligand>
        <name>Mn(2+)</name>
        <dbReference type="ChEBI" id="CHEBI:29035"/>
    </ligand>
</feature>
<dbReference type="InterPro" id="IPR011054">
    <property type="entry name" value="Rudment_hybrid_motif"/>
</dbReference>
<dbReference type="SUPFAM" id="SSF51569">
    <property type="entry name" value="Aldolase"/>
    <property type="match status" value="1"/>
</dbReference>
<dbReference type="InterPro" id="IPR000089">
    <property type="entry name" value="Biotin_lipoyl"/>
</dbReference>
<evidence type="ECO:0000256" key="1">
    <source>
        <dbReference type="ARBA" id="ARBA00001947"/>
    </source>
</evidence>
<dbReference type="Pfam" id="PF02436">
    <property type="entry name" value="PYC_OADA"/>
    <property type="match status" value="1"/>
</dbReference>
<dbReference type="PROSITE" id="PS50968">
    <property type="entry name" value="BIOTINYL_LIPOYL"/>
    <property type="match status" value="1"/>
</dbReference>
<comment type="function">
    <text evidence="3">Pyruvate carboxylase catalyzes a 2-step reaction, involving the ATP-dependent carboxylation of the covalently attached biotin in the first step and the transfer of the carboxyl group to pyruvate in the second.</text>
</comment>
<dbReference type="STRING" id="665079.A7F5G1"/>
<evidence type="ECO:0000259" key="25">
    <source>
        <dbReference type="PROSITE" id="PS50979"/>
    </source>
</evidence>
<dbReference type="RefSeq" id="XP_001586261.1">
    <property type="nucleotide sequence ID" value="XM_001586211.1"/>
</dbReference>
<feature type="active site" evidence="19">
    <location>
        <position position="331"/>
    </location>
</feature>
<dbReference type="GO" id="GO:0005524">
    <property type="term" value="F:ATP binding"/>
    <property type="evidence" value="ECO:0007669"/>
    <property type="project" value="UniProtKB-UniRule"/>
</dbReference>
<evidence type="ECO:0000256" key="3">
    <source>
        <dbReference type="ARBA" id="ARBA00002380"/>
    </source>
</evidence>
<evidence type="ECO:0000256" key="16">
    <source>
        <dbReference type="ARBA" id="ARBA00049382"/>
    </source>
</evidence>
<dbReference type="FunCoup" id="A7F5G1">
    <property type="interactions" value="636"/>
</dbReference>
<evidence type="ECO:0000256" key="11">
    <source>
        <dbReference type="ARBA" id="ARBA00022741"/>
    </source>
</evidence>
<keyword evidence="9 18" id="KW-0436">Ligase</keyword>
<feature type="modified residue" description="N6-biotinyllysine" evidence="22">
    <location>
        <position position="1169"/>
    </location>
</feature>
<dbReference type="FunFam" id="3.20.20.70:FF:000033">
    <property type="entry name" value="Pyruvate carboxylase"/>
    <property type="match status" value="1"/>
</dbReference>
<dbReference type="PROSITE" id="PS50975">
    <property type="entry name" value="ATP_GRASP"/>
    <property type="match status" value="1"/>
</dbReference>
<dbReference type="SUPFAM" id="SSF56059">
    <property type="entry name" value="Glutathione synthetase ATP-binding domain-like"/>
    <property type="match status" value="1"/>
</dbReference>
<evidence type="ECO:0000256" key="7">
    <source>
        <dbReference type="ARBA" id="ARBA00022432"/>
    </source>
</evidence>
<dbReference type="InterPro" id="IPR055268">
    <property type="entry name" value="PCB-like"/>
</dbReference>
<dbReference type="Gene3D" id="3.30.470.20">
    <property type="entry name" value="ATP-grasp fold, B domain"/>
    <property type="match status" value="1"/>
</dbReference>
<feature type="binding site" evidence="20">
    <location>
        <position position="656"/>
    </location>
    <ligand>
        <name>substrate</name>
    </ligand>
</feature>
<dbReference type="Pfam" id="PF02785">
    <property type="entry name" value="Biotin_carb_C"/>
    <property type="match status" value="1"/>
</dbReference>
<feature type="domain" description="Biotin carboxylation" evidence="25">
    <location>
        <begin position="42"/>
        <end position="489"/>
    </location>
</feature>
<dbReference type="InterPro" id="IPR005482">
    <property type="entry name" value="Biotin_COase_C"/>
</dbReference>
<keyword evidence="12" id="KW-0862">Zinc</keyword>
<evidence type="ECO:0000256" key="10">
    <source>
        <dbReference type="ARBA" id="ARBA00022723"/>
    </source>
</evidence>
<evidence type="ECO:0000256" key="8">
    <source>
        <dbReference type="ARBA" id="ARBA00022490"/>
    </source>
</evidence>
<comment type="function">
    <text evidence="18">Catalyzes a 2-step reaction, involving the ATP-dependent carboxylation of the covalently attached biotin in the first step and the transfer of the carboxyl group to pyruvate in the second.</text>
</comment>
<feature type="domain" description="ATP-grasp" evidence="24">
    <location>
        <begin position="159"/>
        <end position="356"/>
    </location>
</feature>
<feature type="binding site" evidence="21">
    <location>
        <position position="798"/>
    </location>
    <ligand>
        <name>Mn(2+)</name>
        <dbReference type="ChEBI" id="CHEBI:29035"/>
    </ligand>
</feature>
<dbReference type="NCBIfam" id="NF006761">
    <property type="entry name" value="PRK09282.1"/>
    <property type="match status" value="1"/>
</dbReference>
<evidence type="ECO:0000256" key="2">
    <source>
        <dbReference type="ARBA" id="ARBA00001953"/>
    </source>
</evidence>
<dbReference type="PANTHER" id="PTHR43778:SF2">
    <property type="entry name" value="PYRUVATE CARBOXYLASE, MITOCHONDRIAL"/>
    <property type="match status" value="1"/>
</dbReference>
<dbReference type="PROSITE" id="PS00867">
    <property type="entry name" value="CPSASE_2"/>
    <property type="match status" value="1"/>
</dbReference>
<comment type="pathway">
    <text evidence="5">Carbohydrate biosynthesis; gluconeogenesis.</text>
</comment>
<evidence type="ECO:0000256" key="15">
    <source>
        <dbReference type="ARBA" id="ARBA00023268"/>
    </source>
</evidence>
<dbReference type="NCBIfam" id="NF009554">
    <property type="entry name" value="PRK12999.1"/>
    <property type="match status" value="1"/>
</dbReference>
<feature type="modified residue" description="N6-carboxylysine" evidence="22">
    <location>
        <position position="768"/>
    </location>
</feature>
<dbReference type="Pfam" id="PF00364">
    <property type="entry name" value="Biotin_lipoyl"/>
    <property type="match status" value="1"/>
</dbReference>
<evidence type="ECO:0000313" key="28">
    <source>
        <dbReference type="Proteomes" id="UP000001312"/>
    </source>
</evidence>
<dbReference type="InterPro" id="IPR011761">
    <property type="entry name" value="ATP-grasp"/>
</dbReference>
<dbReference type="InterPro" id="IPR005930">
    <property type="entry name" value="Pyruv_COase"/>
</dbReference>
<dbReference type="Pfam" id="PF00289">
    <property type="entry name" value="Biotin_carb_N"/>
    <property type="match status" value="1"/>
</dbReference>
<evidence type="ECO:0000256" key="19">
    <source>
        <dbReference type="PIRSR" id="PIRSR001594-1"/>
    </source>
</evidence>
<keyword evidence="7" id="KW-0312">Gluconeogenesis</keyword>
<evidence type="ECO:0000256" key="12">
    <source>
        <dbReference type="ARBA" id="ARBA00022833"/>
    </source>
</evidence>
<dbReference type="CDD" id="cd07937">
    <property type="entry name" value="DRE_TIM_PC_TC_5S"/>
    <property type="match status" value="1"/>
</dbReference>
<dbReference type="Gene3D" id="3.10.600.10">
    <property type="entry name" value="pyruvate carboxylase f1077a mutant domain"/>
    <property type="match status" value="1"/>
</dbReference>
<evidence type="ECO:0000256" key="18">
    <source>
        <dbReference type="PIRNR" id="PIRNR001594"/>
    </source>
</evidence>
<keyword evidence="15" id="KW-0511">Multifunctional enzyme</keyword>
<dbReference type="InterPro" id="IPR011053">
    <property type="entry name" value="Single_hybrid_motif"/>
</dbReference>
<comment type="catalytic activity">
    <reaction evidence="16 18">
        <text>hydrogencarbonate + pyruvate + ATP = oxaloacetate + ADP + phosphate + H(+)</text>
        <dbReference type="Rhea" id="RHEA:20844"/>
        <dbReference type="ChEBI" id="CHEBI:15361"/>
        <dbReference type="ChEBI" id="CHEBI:15378"/>
        <dbReference type="ChEBI" id="CHEBI:16452"/>
        <dbReference type="ChEBI" id="CHEBI:17544"/>
        <dbReference type="ChEBI" id="CHEBI:30616"/>
        <dbReference type="ChEBI" id="CHEBI:43474"/>
        <dbReference type="ChEBI" id="CHEBI:456216"/>
        <dbReference type="EC" id="6.4.1.1"/>
    </reaction>
</comment>
<evidence type="ECO:0000256" key="14">
    <source>
        <dbReference type="ARBA" id="ARBA00023267"/>
    </source>
</evidence>
<dbReference type="GO" id="GO:0004736">
    <property type="term" value="F:pyruvate carboxylase activity"/>
    <property type="evidence" value="ECO:0000318"/>
    <property type="project" value="GO_Central"/>
</dbReference>
<dbReference type="OMA" id="AEACICY"/>